<dbReference type="AlphaFoldDB" id="A0A7Y8BUF9"/>
<sequence length="225" mass="25358">MNIHKLRDQYRILVQEFVNQARAAGATVHSSEVSVTPINDGTSQVSVAGTYYLKEWPCNSGSTKQTKKLDILLKSKEIYEVDSLVLRQSVVQVMYFNSAEKEANPTLGLHYDYEYGAGQAHPIFHAQFGSTDFTSAELKQVKFRKAPIQPWKDMVRVRIPTVHMGFPAAVLSLFADHLPHSSFQCFLKWANKHVLFSDAKARVDCRSAPLSSGDSSMFQAHRMYV</sequence>
<evidence type="ECO:0000313" key="2">
    <source>
        <dbReference type="Proteomes" id="UP000522864"/>
    </source>
</evidence>
<dbReference type="Proteomes" id="UP000522864">
    <property type="component" value="Unassembled WGS sequence"/>
</dbReference>
<protein>
    <submittedName>
        <fullName evidence="1">Uncharacterized protein</fullName>
    </submittedName>
</protein>
<gene>
    <name evidence="1" type="ORF">HX830_26435</name>
</gene>
<organism evidence="1 2">
    <name type="scientific">Pseudomonas gingeri</name>
    <dbReference type="NCBI Taxonomy" id="117681"/>
    <lineage>
        <taxon>Bacteria</taxon>
        <taxon>Pseudomonadati</taxon>
        <taxon>Pseudomonadota</taxon>
        <taxon>Gammaproteobacteria</taxon>
        <taxon>Pseudomonadales</taxon>
        <taxon>Pseudomonadaceae</taxon>
        <taxon>Pseudomonas</taxon>
    </lineage>
</organism>
<accession>A0A7Y8BUF9</accession>
<evidence type="ECO:0000313" key="1">
    <source>
        <dbReference type="EMBL" id="NWB88413.1"/>
    </source>
</evidence>
<reference evidence="1 2" key="1">
    <citation type="submission" date="2020-04" db="EMBL/GenBank/DDBJ databases">
        <title>Molecular characterization of pseudomonads from Agaricus bisporus reveal novel blotch 2 pathogens in Western Europe.</title>
        <authorList>
            <person name="Taparia T."/>
            <person name="Krijger M."/>
            <person name="Haynes E."/>
            <person name="Elpinstone J.G."/>
            <person name="Noble R."/>
            <person name="Van Der Wolf J."/>
        </authorList>
    </citation>
    <scope>NUCLEOTIDE SEQUENCE [LARGE SCALE GENOMIC DNA]</scope>
    <source>
        <strain evidence="1 2">G9001</strain>
    </source>
</reference>
<comment type="caution">
    <text evidence="1">The sequence shown here is derived from an EMBL/GenBank/DDBJ whole genome shotgun (WGS) entry which is preliminary data.</text>
</comment>
<proteinExistence type="predicted"/>
<name>A0A7Y8BUF9_9PSED</name>
<dbReference type="EMBL" id="JACAQA010000028">
    <property type="protein sequence ID" value="NWB88413.1"/>
    <property type="molecule type" value="Genomic_DNA"/>
</dbReference>
<dbReference type="RefSeq" id="WP_177103608.1">
    <property type="nucleotide sequence ID" value="NZ_JACAQA010000028.1"/>
</dbReference>